<dbReference type="Gene3D" id="3.40.50.11350">
    <property type="match status" value="1"/>
</dbReference>
<evidence type="ECO:0000313" key="2">
    <source>
        <dbReference type="EMBL" id="OCH92998.1"/>
    </source>
</evidence>
<name>A0A8E2DP45_9APHY</name>
<protein>
    <submittedName>
        <fullName evidence="2">Uncharacterized protein</fullName>
    </submittedName>
</protein>
<organism evidence="2 3">
    <name type="scientific">Obba rivulosa</name>
    <dbReference type="NCBI Taxonomy" id="1052685"/>
    <lineage>
        <taxon>Eukaryota</taxon>
        <taxon>Fungi</taxon>
        <taxon>Dikarya</taxon>
        <taxon>Basidiomycota</taxon>
        <taxon>Agaricomycotina</taxon>
        <taxon>Agaricomycetes</taxon>
        <taxon>Polyporales</taxon>
        <taxon>Gelatoporiaceae</taxon>
        <taxon>Obba</taxon>
    </lineage>
</organism>
<dbReference type="CDD" id="cd11296">
    <property type="entry name" value="O-FucT_like"/>
    <property type="match status" value="1"/>
</dbReference>
<accession>A0A8E2DP45</accession>
<evidence type="ECO:0000313" key="3">
    <source>
        <dbReference type="Proteomes" id="UP000250043"/>
    </source>
</evidence>
<dbReference type="Proteomes" id="UP000250043">
    <property type="component" value="Unassembled WGS sequence"/>
</dbReference>
<dbReference type="OrthoDB" id="2559662at2759"/>
<evidence type="ECO:0000256" key="1">
    <source>
        <dbReference type="SAM" id="MobiDB-lite"/>
    </source>
</evidence>
<sequence length="505" mass="56889">MFSLPHSRRGSHDSSLPLSKPDLERLRDRDCAAPRLSRRYARLALVGLLSLLSFAFLHSFNPIPPAHVHPLNVTLDEEVHALPPLYEAWHARELALPQHNVDLPFPEGRDGRYLWMPNHVHASGWGNAMQELLLNSYLAYKSGRAFVFDNYTWNHDGSDYTNFNGHLIPSRVPLSALISGPAVGGPFPADDPAPRAVAKEYWDAVCPEPTVISSDEVTRTLEVDASAETILEAWVARLNASEARCIEIARDSEQIFPIWVFGSTRVLDIFPGLAASPILRDFAWSELVQSALSANLPVVAPPSVWSSLLARLPLLQWLSRPAHDGAIPERLDGLLVLHVRRGDFADHCLHLSKWSSDWNGFNKWEGLPDTFAPPPGGGWGENTPENTALYMQRCYPTIDQIVERVEEMRSTRAGRGLRGVYVMTNAKERWIEGLKERLHEKGWTWVRSSRELRLSWEQKYVAQSVDMMIGERAQMIIGNGFSSLTSNIVMMRMARGLPIDSNRFW</sequence>
<proteinExistence type="predicted"/>
<dbReference type="EMBL" id="KV722361">
    <property type="protein sequence ID" value="OCH92998.1"/>
    <property type="molecule type" value="Genomic_DNA"/>
</dbReference>
<dbReference type="AlphaFoldDB" id="A0A8E2DP45"/>
<keyword evidence="3" id="KW-1185">Reference proteome</keyword>
<reference evidence="2 3" key="1">
    <citation type="submission" date="2016-07" db="EMBL/GenBank/DDBJ databases">
        <title>Draft genome of the white-rot fungus Obba rivulosa 3A-2.</title>
        <authorList>
            <consortium name="DOE Joint Genome Institute"/>
            <person name="Miettinen O."/>
            <person name="Riley R."/>
            <person name="Acob R."/>
            <person name="Barry K."/>
            <person name="Cullen D."/>
            <person name="De Vries R."/>
            <person name="Hainaut M."/>
            <person name="Hatakka A."/>
            <person name="Henrissat B."/>
            <person name="Hilden K."/>
            <person name="Kuo R."/>
            <person name="Labutti K."/>
            <person name="Lipzen A."/>
            <person name="Makela M.R."/>
            <person name="Sandor L."/>
            <person name="Spatafora J.W."/>
            <person name="Grigoriev I.V."/>
            <person name="Hibbett D.S."/>
        </authorList>
    </citation>
    <scope>NUCLEOTIDE SEQUENCE [LARGE SCALE GENOMIC DNA]</scope>
    <source>
        <strain evidence="2 3">3A-2</strain>
    </source>
</reference>
<feature type="region of interest" description="Disordered" evidence="1">
    <location>
        <begin position="1"/>
        <end position="21"/>
    </location>
</feature>
<gene>
    <name evidence="2" type="ORF">OBBRIDRAFT_790721</name>
</gene>